<dbReference type="HOGENOM" id="CLU_060944_2_0_4"/>
<evidence type="ECO:0000256" key="4">
    <source>
        <dbReference type="ARBA" id="ARBA00022982"/>
    </source>
</evidence>
<sequence>MKSYTLLFLSFQVVEAIINVQTAYAGDAANGMRVFNTYCSDCHSITEGKNKIGPSLWNVVGRKPASISDFNYSDAMRKNDIIWTEDRISTYITNPQGLLPGVKMAFPGLKDPQKCADVIQFLSQQH</sequence>
<dbReference type="Pfam" id="PF00034">
    <property type="entry name" value="Cytochrom_C"/>
    <property type="match status" value="1"/>
</dbReference>
<keyword evidence="5 6" id="KW-0408">Iron</keyword>
<evidence type="ECO:0000256" key="1">
    <source>
        <dbReference type="ARBA" id="ARBA00022448"/>
    </source>
</evidence>
<evidence type="ECO:0000256" key="6">
    <source>
        <dbReference type="PROSITE-ProRule" id="PRU00433"/>
    </source>
</evidence>
<dbReference type="KEGG" id="meh:M301_0042"/>
<dbReference type="STRING" id="666681.M301_0042"/>
<dbReference type="PANTHER" id="PTHR11961">
    <property type="entry name" value="CYTOCHROME C"/>
    <property type="match status" value="1"/>
</dbReference>
<dbReference type="GO" id="GO:0046872">
    <property type="term" value="F:metal ion binding"/>
    <property type="evidence" value="ECO:0007669"/>
    <property type="project" value="UniProtKB-KW"/>
</dbReference>
<evidence type="ECO:0000256" key="3">
    <source>
        <dbReference type="ARBA" id="ARBA00022723"/>
    </source>
</evidence>
<accession>D7DK45</accession>
<dbReference type="PROSITE" id="PS51007">
    <property type="entry name" value="CYTC"/>
    <property type="match status" value="1"/>
</dbReference>
<dbReference type="OrthoDB" id="9805828at2"/>
<dbReference type="eggNOG" id="COG3474">
    <property type="taxonomic scope" value="Bacteria"/>
</dbReference>
<organism evidence="8 9">
    <name type="scientific">Methylotenera versatilis (strain 301)</name>
    <dbReference type="NCBI Taxonomy" id="666681"/>
    <lineage>
        <taxon>Bacteria</taxon>
        <taxon>Pseudomonadati</taxon>
        <taxon>Pseudomonadota</taxon>
        <taxon>Betaproteobacteria</taxon>
        <taxon>Nitrosomonadales</taxon>
        <taxon>Methylophilaceae</taxon>
        <taxon>Methylotenera</taxon>
    </lineage>
</organism>
<protein>
    <submittedName>
        <fullName evidence="8">Cytochrome c class I</fullName>
    </submittedName>
</protein>
<reference evidence="9" key="1">
    <citation type="submission" date="2010-05" db="EMBL/GenBank/DDBJ databases">
        <title>Complete sequence of Methylotenera sp. 301.</title>
        <authorList>
            <person name="Lucas S."/>
            <person name="Copeland A."/>
            <person name="Lapidus A."/>
            <person name="Cheng J.-F."/>
            <person name="Bruce D."/>
            <person name="Goodwin L."/>
            <person name="Pitluck S."/>
            <person name="Clum A."/>
            <person name="Land M."/>
            <person name="Hauser L."/>
            <person name="Kyrpides N."/>
            <person name="Ivanova N."/>
            <person name="Chistoservova L."/>
            <person name="Kalyuzhnaya M."/>
            <person name="Woyke T."/>
        </authorList>
    </citation>
    <scope>NUCLEOTIDE SEQUENCE [LARGE SCALE GENOMIC DNA]</scope>
    <source>
        <strain evidence="9">301</strain>
    </source>
</reference>
<keyword evidence="3 6" id="KW-0479">Metal-binding</keyword>
<dbReference type="SUPFAM" id="SSF46626">
    <property type="entry name" value="Cytochrome c"/>
    <property type="match status" value="1"/>
</dbReference>
<reference evidence="8 9" key="2">
    <citation type="journal article" date="2011" name="J. Bacteriol.">
        <title>Genomes of three methylotrophs from a single niche uncover genetic and metabolic divergence of Methylophilaceae.</title>
        <authorList>
            <person name="Lapidus A."/>
            <person name="Clum A."/>
            <person name="Labutti K."/>
            <person name="Kaluzhnaya M.G."/>
            <person name="Lim S."/>
            <person name="Beck D.A."/>
            <person name="Glavina Del Rio T."/>
            <person name="Nolan M."/>
            <person name="Mavromatis K."/>
            <person name="Huntemann M."/>
            <person name="Lucas S."/>
            <person name="Lidstrom M.E."/>
            <person name="Ivanova N."/>
            <person name="Chistoserdova L."/>
        </authorList>
    </citation>
    <scope>NUCLEOTIDE SEQUENCE [LARGE SCALE GENOMIC DNA]</scope>
    <source>
        <strain evidence="8 9">301</strain>
    </source>
</reference>
<evidence type="ECO:0000256" key="5">
    <source>
        <dbReference type="ARBA" id="ARBA00023004"/>
    </source>
</evidence>
<evidence type="ECO:0000256" key="2">
    <source>
        <dbReference type="ARBA" id="ARBA00022617"/>
    </source>
</evidence>
<evidence type="ECO:0000259" key="7">
    <source>
        <dbReference type="PROSITE" id="PS51007"/>
    </source>
</evidence>
<keyword evidence="4" id="KW-0249">Electron transport</keyword>
<dbReference type="Proteomes" id="UP000000383">
    <property type="component" value="Chromosome"/>
</dbReference>
<keyword evidence="1" id="KW-0813">Transport</keyword>
<gene>
    <name evidence="8" type="ordered locus">M301_0042</name>
</gene>
<keyword evidence="9" id="KW-1185">Reference proteome</keyword>
<dbReference type="InterPro" id="IPR009056">
    <property type="entry name" value="Cyt_c-like_dom"/>
</dbReference>
<feature type="domain" description="Cytochrome c" evidence="7">
    <location>
        <begin position="26"/>
        <end position="126"/>
    </location>
</feature>
<name>D7DK45_METV0</name>
<dbReference type="InterPro" id="IPR002327">
    <property type="entry name" value="Cyt_c_1A/1B"/>
</dbReference>
<dbReference type="AlphaFoldDB" id="D7DK45"/>
<dbReference type="GO" id="GO:0020037">
    <property type="term" value="F:heme binding"/>
    <property type="evidence" value="ECO:0007669"/>
    <property type="project" value="InterPro"/>
</dbReference>
<keyword evidence="2 6" id="KW-0349">Heme</keyword>
<dbReference type="EMBL" id="CP002056">
    <property type="protein sequence ID" value="ADI28430.1"/>
    <property type="molecule type" value="Genomic_DNA"/>
</dbReference>
<dbReference type="GO" id="GO:0009055">
    <property type="term" value="F:electron transfer activity"/>
    <property type="evidence" value="ECO:0007669"/>
    <property type="project" value="InterPro"/>
</dbReference>
<evidence type="ECO:0000313" key="9">
    <source>
        <dbReference type="Proteomes" id="UP000000383"/>
    </source>
</evidence>
<evidence type="ECO:0000313" key="8">
    <source>
        <dbReference type="EMBL" id="ADI28430.1"/>
    </source>
</evidence>
<proteinExistence type="predicted"/>
<dbReference type="Gene3D" id="1.10.760.10">
    <property type="entry name" value="Cytochrome c-like domain"/>
    <property type="match status" value="1"/>
</dbReference>
<dbReference type="InterPro" id="IPR036909">
    <property type="entry name" value="Cyt_c-like_dom_sf"/>
</dbReference>
<dbReference type="RefSeq" id="WP_013146748.1">
    <property type="nucleotide sequence ID" value="NC_014207.1"/>
</dbReference>
<dbReference type="PRINTS" id="PR00604">
    <property type="entry name" value="CYTCHRMECIAB"/>
</dbReference>